<dbReference type="SMART" id="SM00345">
    <property type="entry name" value="HTH_GNTR"/>
    <property type="match status" value="1"/>
</dbReference>
<evidence type="ECO:0000256" key="1">
    <source>
        <dbReference type="ARBA" id="ARBA00023015"/>
    </source>
</evidence>
<dbReference type="RefSeq" id="WP_133358369.1">
    <property type="nucleotide sequence ID" value="NZ_SMUV01000047.1"/>
</dbReference>
<sequence length="241" mass="26466">MTDSVEPLPKLAHSSLSESVYKTLVDSLLQGHFKPGDRLRIRDLAEQLNTSVTPVRDAVHRLHHDGAVQFQTARNIRVVELTSEGYQEIREIRLQLESLSAGKAAEKASAADIRAIENMLAENEDAISRGDGIRGAELNQKFHFFLVEIARLPVLEAVLRPLWMRTGPLIAQGYLEGGRKMIEQHYHILAAIKGRQPDLAIEAMRRDLLDGGAPLIAMLEATKKDAASGAGDARPDAAAVK</sequence>
<dbReference type="PROSITE" id="PS50949">
    <property type="entry name" value="HTH_GNTR"/>
    <property type="match status" value="1"/>
</dbReference>
<protein>
    <submittedName>
        <fullName evidence="5">GntR family transcriptional regulator</fullName>
    </submittedName>
</protein>
<feature type="domain" description="HTH gntR-type" evidence="4">
    <location>
        <begin position="14"/>
        <end position="81"/>
    </location>
</feature>
<reference evidence="5 6" key="1">
    <citation type="submission" date="2019-03" db="EMBL/GenBank/DDBJ databases">
        <title>Ruegeria lutea sp. nov., a novel strain, isolated from marine sediment, the Masan Bay, South Korea.</title>
        <authorList>
            <person name="Kim J."/>
            <person name="Kim D.-Y."/>
            <person name="Lee S.-S."/>
        </authorList>
    </citation>
    <scope>NUCLEOTIDE SEQUENCE [LARGE SCALE GENOMIC DNA]</scope>
    <source>
        <strain evidence="5 6">318-1</strain>
    </source>
</reference>
<dbReference type="PANTHER" id="PTHR43537">
    <property type="entry name" value="TRANSCRIPTIONAL REGULATOR, GNTR FAMILY"/>
    <property type="match status" value="1"/>
</dbReference>
<keyword evidence="3" id="KW-0804">Transcription</keyword>
<dbReference type="SUPFAM" id="SSF48008">
    <property type="entry name" value="GntR ligand-binding domain-like"/>
    <property type="match status" value="1"/>
</dbReference>
<gene>
    <name evidence="5" type="ORF">E1832_03635</name>
</gene>
<proteinExistence type="predicted"/>
<dbReference type="InterPro" id="IPR011711">
    <property type="entry name" value="GntR_C"/>
</dbReference>
<dbReference type="InterPro" id="IPR008920">
    <property type="entry name" value="TF_FadR/GntR_C"/>
</dbReference>
<dbReference type="PANTHER" id="PTHR43537:SF39">
    <property type="entry name" value="HTH-TYPE TRANSCRIPTIONAL REGULATOR MCBR"/>
    <property type="match status" value="1"/>
</dbReference>
<dbReference type="InterPro" id="IPR036390">
    <property type="entry name" value="WH_DNA-bd_sf"/>
</dbReference>
<comment type="caution">
    <text evidence="5">The sequence shown here is derived from an EMBL/GenBank/DDBJ whole genome shotgun (WGS) entry which is preliminary data.</text>
</comment>
<dbReference type="SUPFAM" id="SSF46785">
    <property type="entry name" value="Winged helix' DNA-binding domain"/>
    <property type="match status" value="1"/>
</dbReference>
<dbReference type="EMBL" id="SMUV01000047">
    <property type="protein sequence ID" value="TDK51397.1"/>
    <property type="molecule type" value="Genomic_DNA"/>
</dbReference>
<dbReference type="GO" id="GO:0003677">
    <property type="term" value="F:DNA binding"/>
    <property type="evidence" value="ECO:0007669"/>
    <property type="project" value="UniProtKB-KW"/>
</dbReference>
<keyword evidence="6" id="KW-1185">Reference proteome</keyword>
<dbReference type="GO" id="GO:0003700">
    <property type="term" value="F:DNA-binding transcription factor activity"/>
    <property type="evidence" value="ECO:0007669"/>
    <property type="project" value="InterPro"/>
</dbReference>
<name>A0A4R5VFM6_9RHOB</name>
<dbReference type="AlphaFoldDB" id="A0A4R5VFM6"/>
<dbReference type="Pfam" id="PF00392">
    <property type="entry name" value="GntR"/>
    <property type="match status" value="1"/>
</dbReference>
<evidence type="ECO:0000256" key="3">
    <source>
        <dbReference type="ARBA" id="ARBA00023163"/>
    </source>
</evidence>
<dbReference type="OrthoDB" id="8155773at2"/>
<dbReference type="InterPro" id="IPR000524">
    <property type="entry name" value="Tscrpt_reg_HTH_GntR"/>
</dbReference>
<keyword evidence="2" id="KW-0238">DNA-binding</keyword>
<dbReference type="Gene3D" id="1.10.10.10">
    <property type="entry name" value="Winged helix-like DNA-binding domain superfamily/Winged helix DNA-binding domain"/>
    <property type="match status" value="1"/>
</dbReference>
<dbReference type="Pfam" id="PF07729">
    <property type="entry name" value="FCD"/>
    <property type="match status" value="1"/>
</dbReference>
<dbReference type="Gene3D" id="1.20.120.530">
    <property type="entry name" value="GntR ligand-binding domain-like"/>
    <property type="match status" value="1"/>
</dbReference>
<dbReference type="SMART" id="SM00895">
    <property type="entry name" value="FCD"/>
    <property type="match status" value="1"/>
</dbReference>
<evidence type="ECO:0000259" key="4">
    <source>
        <dbReference type="PROSITE" id="PS50949"/>
    </source>
</evidence>
<evidence type="ECO:0000313" key="5">
    <source>
        <dbReference type="EMBL" id="TDK51397.1"/>
    </source>
</evidence>
<organism evidence="5 6">
    <name type="scientific">Antarcticimicrobium luteum</name>
    <dbReference type="NCBI Taxonomy" id="2547397"/>
    <lineage>
        <taxon>Bacteria</taxon>
        <taxon>Pseudomonadati</taxon>
        <taxon>Pseudomonadota</taxon>
        <taxon>Alphaproteobacteria</taxon>
        <taxon>Rhodobacterales</taxon>
        <taxon>Paracoccaceae</taxon>
        <taxon>Antarcticimicrobium</taxon>
    </lineage>
</organism>
<accession>A0A4R5VFM6</accession>
<evidence type="ECO:0000313" key="6">
    <source>
        <dbReference type="Proteomes" id="UP000295301"/>
    </source>
</evidence>
<evidence type="ECO:0000256" key="2">
    <source>
        <dbReference type="ARBA" id="ARBA00023125"/>
    </source>
</evidence>
<dbReference type="InterPro" id="IPR036388">
    <property type="entry name" value="WH-like_DNA-bd_sf"/>
</dbReference>
<dbReference type="Proteomes" id="UP000295301">
    <property type="component" value="Unassembled WGS sequence"/>
</dbReference>
<keyword evidence="1" id="KW-0805">Transcription regulation</keyword>